<feature type="compositionally biased region" description="Polar residues" evidence="1">
    <location>
        <begin position="15"/>
        <end position="34"/>
    </location>
</feature>
<dbReference type="AlphaFoldDB" id="A0A5C2SBA4"/>
<evidence type="ECO:0000313" key="2">
    <source>
        <dbReference type="EMBL" id="RPD60981.1"/>
    </source>
</evidence>
<name>A0A5C2SBA4_9APHY</name>
<reference evidence="2" key="1">
    <citation type="journal article" date="2018" name="Genome Biol. Evol.">
        <title>Genomics and development of Lentinus tigrinus, a white-rot wood-decaying mushroom with dimorphic fruiting bodies.</title>
        <authorList>
            <person name="Wu B."/>
            <person name="Xu Z."/>
            <person name="Knudson A."/>
            <person name="Carlson A."/>
            <person name="Chen N."/>
            <person name="Kovaka S."/>
            <person name="LaButti K."/>
            <person name="Lipzen A."/>
            <person name="Pennachio C."/>
            <person name="Riley R."/>
            <person name="Schakwitz W."/>
            <person name="Umezawa K."/>
            <person name="Ohm R.A."/>
            <person name="Grigoriev I.V."/>
            <person name="Nagy L.G."/>
            <person name="Gibbons J."/>
            <person name="Hibbett D."/>
        </authorList>
    </citation>
    <scope>NUCLEOTIDE SEQUENCE [LARGE SCALE GENOMIC DNA]</scope>
    <source>
        <strain evidence="2">ALCF2SS1-6</strain>
    </source>
</reference>
<sequence>MTNRPQGPMTPTKEAPSSGTSIQPEPPRASTQDSLWDLSHTTLVSGAICVRIRQASSICRLIA</sequence>
<dbReference type="EMBL" id="ML122263">
    <property type="protein sequence ID" value="RPD60981.1"/>
    <property type="molecule type" value="Genomic_DNA"/>
</dbReference>
<keyword evidence="3" id="KW-1185">Reference proteome</keyword>
<feature type="region of interest" description="Disordered" evidence="1">
    <location>
        <begin position="1"/>
        <end position="34"/>
    </location>
</feature>
<dbReference type="Proteomes" id="UP000313359">
    <property type="component" value="Unassembled WGS sequence"/>
</dbReference>
<evidence type="ECO:0000256" key="1">
    <source>
        <dbReference type="SAM" id="MobiDB-lite"/>
    </source>
</evidence>
<organism evidence="2 3">
    <name type="scientific">Lentinus tigrinus ALCF2SS1-6</name>
    <dbReference type="NCBI Taxonomy" id="1328759"/>
    <lineage>
        <taxon>Eukaryota</taxon>
        <taxon>Fungi</taxon>
        <taxon>Dikarya</taxon>
        <taxon>Basidiomycota</taxon>
        <taxon>Agaricomycotina</taxon>
        <taxon>Agaricomycetes</taxon>
        <taxon>Polyporales</taxon>
        <taxon>Polyporaceae</taxon>
        <taxon>Lentinus</taxon>
    </lineage>
</organism>
<accession>A0A5C2SBA4</accession>
<protein>
    <submittedName>
        <fullName evidence="2">Uncharacterized protein</fullName>
    </submittedName>
</protein>
<evidence type="ECO:0000313" key="3">
    <source>
        <dbReference type="Proteomes" id="UP000313359"/>
    </source>
</evidence>
<gene>
    <name evidence="2" type="ORF">L227DRAFT_574609</name>
</gene>
<proteinExistence type="predicted"/>